<dbReference type="CDD" id="cd06257">
    <property type="entry name" value="DnaJ"/>
    <property type="match status" value="1"/>
</dbReference>
<dbReference type="SUPFAM" id="SSF46565">
    <property type="entry name" value="Chaperone J-domain"/>
    <property type="match status" value="1"/>
</dbReference>
<dbReference type="InterPro" id="IPR036869">
    <property type="entry name" value="J_dom_sf"/>
</dbReference>
<keyword evidence="4 6" id="KW-0862">Zinc</keyword>
<dbReference type="PROSITE" id="PS00636">
    <property type="entry name" value="DNAJ_1"/>
    <property type="match status" value="1"/>
</dbReference>
<feature type="zinc finger region" description="CR-type" evidence="6">
    <location>
        <begin position="159"/>
        <end position="242"/>
    </location>
</feature>
<dbReference type="EMBL" id="KZ819287">
    <property type="protein sequence ID" value="PWN99824.1"/>
    <property type="molecule type" value="Genomic_DNA"/>
</dbReference>
<keyword evidence="2" id="KW-0677">Repeat</keyword>
<dbReference type="GO" id="GO:0009408">
    <property type="term" value="P:response to heat"/>
    <property type="evidence" value="ECO:0007669"/>
    <property type="project" value="InterPro"/>
</dbReference>
<evidence type="ECO:0000256" key="6">
    <source>
        <dbReference type="PROSITE-ProRule" id="PRU00546"/>
    </source>
</evidence>
<dbReference type="FunFam" id="2.10.230.10:FF:000002">
    <property type="entry name" value="Molecular chaperone DnaJ"/>
    <property type="match status" value="1"/>
</dbReference>
<evidence type="ECO:0000256" key="5">
    <source>
        <dbReference type="ARBA" id="ARBA00023186"/>
    </source>
</evidence>
<dbReference type="Pfam" id="PF01556">
    <property type="entry name" value="DnaJ_C"/>
    <property type="match status" value="1"/>
</dbReference>
<keyword evidence="1 6" id="KW-0479">Metal-binding</keyword>
<dbReference type="GO" id="GO:0005524">
    <property type="term" value="F:ATP binding"/>
    <property type="evidence" value="ECO:0007669"/>
    <property type="project" value="InterPro"/>
</dbReference>
<dbReference type="InterPro" id="IPR002939">
    <property type="entry name" value="DnaJ_C"/>
</dbReference>
<dbReference type="Pfam" id="PF00684">
    <property type="entry name" value="DnaJ_CXXCXGXG"/>
    <property type="match status" value="1"/>
</dbReference>
<dbReference type="AlphaFoldDB" id="A0A316ZFL2"/>
<dbReference type="InterPro" id="IPR001305">
    <property type="entry name" value="HSP_DnaJ_Cys-rich_dom"/>
</dbReference>
<dbReference type="RefSeq" id="XP_025600103.1">
    <property type="nucleotide sequence ID" value="XM_025741838.1"/>
</dbReference>
<dbReference type="STRING" id="58919.A0A316ZFL2"/>
<feature type="domain" description="CR-type" evidence="9">
    <location>
        <begin position="159"/>
        <end position="242"/>
    </location>
</feature>
<dbReference type="SUPFAM" id="SSF49493">
    <property type="entry name" value="HSP40/DnaJ peptide-binding domain"/>
    <property type="match status" value="2"/>
</dbReference>
<dbReference type="GeneID" id="37269382"/>
<keyword evidence="7" id="KW-0732">Signal</keyword>
<keyword evidence="5" id="KW-0143">Chaperone</keyword>
<dbReference type="Gene3D" id="2.60.260.20">
    <property type="entry name" value="Urease metallochaperone UreE, N-terminal domain"/>
    <property type="match status" value="2"/>
</dbReference>
<gene>
    <name evidence="10" type="ORF">FA09DRAFT_328606</name>
</gene>
<evidence type="ECO:0000256" key="1">
    <source>
        <dbReference type="ARBA" id="ARBA00022723"/>
    </source>
</evidence>
<feature type="domain" description="J" evidence="8">
    <location>
        <begin position="38"/>
        <end position="100"/>
    </location>
</feature>
<dbReference type="PROSITE" id="PS50076">
    <property type="entry name" value="DNAJ_2"/>
    <property type="match status" value="1"/>
</dbReference>
<name>A0A316ZFL2_9BASI</name>
<dbReference type="GO" id="GO:0051082">
    <property type="term" value="F:unfolded protein binding"/>
    <property type="evidence" value="ECO:0007669"/>
    <property type="project" value="InterPro"/>
</dbReference>
<evidence type="ECO:0000256" key="2">
    <source>
        <dbReference type="ARBA" id="ARBA00022737"/>
    </source>
</evidence>
<dbReference type="Gene3D" id="2.10.230.10">
    <property type="entry name" value="Heat shock protein DnaJ, cysteine-rich domain"/>
    <property type="match status" value="1"/>
</dbReference>
<dbReference type="HAMAP" id="MF_01152">
    <property type="entry name" value="DnaJ"/>
    <property type="match status" value="1"/>
</dbReference>
<dbReference type="SMART" id="SM00271">
    <property type="entry name" value="DnaJ"/>
    <property type="match status" value="1"/>
</dbReference>
<dbReference type="OrthoDB" id="550424at2759"/>
<feature type="chain" id="PRO_5016233624" evidence="7">
    <location>
        <begin position="36"/>
        <end position="397"/>
    </location>
</feature>
<dbReference type="InterPro" id="IPR008971">
    <property type="entry name" value="HSP40/DnaJ_pept-bd"/>
</dbReference>
<dbReference type="InterPro" id="IPR036410">
    <property type="entry name" value="HSP_DnaJ_Cys-rich_dom_sf"/>
</dbReference>
<dbReference type="CDD" id="cd10719">
    <property type="entry name" value="DnaJ_zf"/>
    <property type="match status" value="1"/>
</dbReference>
<evidence type="ECO:0000256" key="3">
    <source>
        <dbReference type="ARBA" id="ARBA00022771"/>
    </source>
</evidence>
<dbReference type="InterPro" id="IPR012724">
    <property type="entry name" value="DnaJ"/>
</dbReference>
<sequence length="397" mass="43806">MRSAAVARPARPRRRPNLLLLLVALLACAVAAVQAAKDYYAVMGIDRRADDRTIKKAYRKLAQKLHPDKHPDKSDEFVQLSDAYQVLSDPEQRKIYDRYGEDGVKRHQQQAGSGGGHHDPMNVFRNFFGGHGFGGPQGVPRGPGKQYNLEVDLADMYKGRTVTIQHQRSIICPGCDGSGARNKGDIHSCEACSGQGIRIVQQQIAPGFVTRAQMQCDKCRGQGRVIKHKCDRCHGNKVVAETVELEVEISPGAQEGEEIVFEGEADESPDHEAGDVVFRVKSVPSKGTFRRRDTHLYTTHAISLGDALLGFEHALAHFDHVLPLRRTGVTQPGWVQTVRGQGMPRRDGSGHGDLFVEYVVVMPDEIDGDLQTAFEKIFGRPAVRDGRNATHAAHDEL</sequence>
<evidence type="ECO:0000256" key="4">
    <source>
        <dbReference type="ARBA" id="ARBA00022833"/>
    </source>
</evidence>
<dbReference type="Gene3D" id="1.10.287.110">
    <property type="entry name" value="DnaJ domain"/>
    <property type="match status" value="1"/>
</dbReference>
<evidence type="ECO:0000256" key="7">
    <source>
        <dbReference type="SAM" id="SignalP"/>
    </source>
</evidence>
<dbReference type="GO" id="GO:0006457">
    <property type="term" value="P:protein folding"/>
    <property type="evidence" value="ECO:0007669"/>
    <property type="project" value="InterPro"/>
</dbReference>
<evidence type="ECO:0000313" key="11">
    <source>
        <dbReference type="Proteomes" id="UP000245946"/>
    </source>
</evidence>
<reference evidence="10 11" key="1">
    <citation type="journal article" date="2018" name="Mol. Biol. Evol.">
        <title>Broad Genomic Sampling Reveals a Smut Pathogenic Ancestry of the Fungal Clade Ustilaginomycotina.</title>
        <authorList>
            <person name="Kijpornyongpan T."/>
            <person name="Mondo S.J."/>
            <person name="Barry K."/>
            <person name="Sandor L."/>
            <person name="Lee J."/>
            <person name="Lipzen A."/>
            <person name="Pangilinan J."/>
            <person name="LaButti K."/>
            <person name="Hainaut M."/>
            <person name="Henrissat B."/>
            <person name="Grigoriev I.V."/>
            <person name="Spatafora J.W."/>
            <person name="Aime M.C."/>
        </authorList>
    </citation>
    <scope>NUCLEOTIDE SEQUENCE [LARGE SCALE GENOMIC DNA]</scope>
    <source>
        <strain evidence="10 11">MCA 4186</strain>
    </source>
</reference>
<dbReference type="Proteomes" id="UP000245946">
    <property type="component" value="Unassembled WGS sequence"/>
</dbReference>
<dbReference type="GO" id="GO:0008270">
    <property type="term" value="F:zinc ion binding"/>
    <property type="evidence" value="ECO:0007669"/>
    <property type="project" value="UniProtKB-KW"/>
</dbReference>
<dbReference type="PANTHER" id="PTHR43888">
    <property type="entry name" value="DNAJ-LIKE-2, ISOFORM A-RELATED"/>
    <property type="match status" value="1"/>
</dbReference>
<dbReference type="InterPro" id="IPR018253">
    <property type="entry name" value="DnaJ_domain_CS"/>
</dbReference>
<keyword evidence="11" id="KW-1185">Reference proteome</keyword>
<dbReference type="GO" id="GO:0030544">
    <property type="term" value="F:Hsp70 protein binding"/>
    <property type="evidence" value="ECO:0007669"/>
    <property type="project" value="InterPro"/>
</dbReference>
<feature type="signal peptide" evidence="7">
    <location>
        <begin position="1"/>
        <end position="35"/>
    </location>
</feature>
<dbReference type="PROSITE" id="PS51188">
    <property type="entry name" value="ZF_CR"/>
    <property type="match status" value="1"/>
</dbReference>
<dbReference type="CDD" id="cd10747">
    <property type="entry name" value="DnaJ_C"/>
    <property type="match status" value="1"/>
</dbReference>
<dbReference type="PRINTS" id="PR00625">
    <property type="entry name" value="JDOMAIN"/>
</dbReference>
<evidence type="ECO:0000259" key="9">
    <source>
        <dbReference type="PROSITE" id="PS51188"/>
    </source>
</evidence>
<protein>
    <submittedName>
        <fullName evidence="10">DnaJ-domain-containing protein</fullName>
    </submittedName>
</protein>
<accession>A0A316ZFL2</accession>
<dbReference type="SUPFAM" id="SSF57938">
    <property type="entry name" value="DnaJ/Hsp40 cysteine-rich domain"/>
    <property type="match status" value="1"/>
</dbReference>
<dbReference type="InterPro" id="IPR001623">
    <property type="entry name" value="DnaJ_domain"/>
</dbReference>
<dbReference type="InterPro" id="IPR044713">
    <property type="entry name" value="DNJA1/2-like"/>
</dbReference>
<proteinExistence type="inferred from homology"/>
<organism evidence="10 11">
    <name type="scientific">Tilletiopsis washingtonensis</name>
    <dbReference type="NCBI Taxonomy" id="58919"/>
    <lineage>
        <taxon>Eukaryota</taxon>
        <taxon>Fungi</taxon>
        <taxon>Dikarya</taxon>
        <taxon>Basidiomycota</taxon>
        <taxon>Ustilaginomycotina</taxon>
        <taxon>Exobasidiomycetes</taxon>
        <taxon>Entylomatales</taxon>
        <taxon>Entylomatales incertae sedis</taxon>
        <taxon>Tilletiopsis</taxon>
    </lineage>
</organism>
<dbReference type="PROSITE" id="PS51257">
    <property type="entry name" value="PROKAR_LIPOPROTEIN"/>
    <property type="match status" value="1"/>
</dbReference>
<keyword evidence="3 6" id="KW-0863">Zinc-finger</keyword>
<evidence type="ECO:0000313" key="10">
    <source>
        <dbReference type="EMBL" id="PWN99824.1"/>
    </source>
</evidence>
<dbReference type="Pfam" id="PF00226">
    <property type="entry name" value="DnaJ"/>
    <property type="match status" value="1"/>
</dbReference>
<evidence type="ECO:0000259" key="8">
    <source>
        <dbReference type="PROSITE" id="PS50076"/>
    </source>
</evidence>